<dbReference type="Proteomes" id="UP000000305">
    <property type="component" value="Unassembled WGS sequence"/>
</dbReference>
<dbReference type="InParanoid" id="E9HQQ5"/>
<evidence type="ECO:0000313" key="1">
    <source>
        <dbReference type="EMBL" id="EFX65938.1"/>
    </source>
</evidence>
<organism evidence="1 2">
    <name type="scientific">Daphnia pulex</name>
    <name type="common">Water flea</name>
    <dbReference type="NCBI Taxonomy" id="6669"/>
    <lineage>
        <taxon>Eukaryota</taxon>
        <taxon>Metazoa</taxon>
        <taxon>Ecdysozoa</taxon>
        <taxon>Arthropoda</taxon>
        <taxon>Crustacea</taxon>
        <taxon>Branchiopoda</taxon>
        <taxon>Diplostraca</taxon>
        <taxon>Cladocera</taxon>
        <taxon>Anomopoda</taxon>
        <taxon>Daphniidae</taxon>
        <taxon>Daphnia</taxon>
    </lineage>
</organism>
<dbReference type="AlphaFoldDB" id="E9HQQ5"/>
<dbReference type="KEGG" id="dpx:DAPPUDRAFT_263981"/>
<dbReference type="PhylomeDB" id="E9HQQ5"/>
<proteinExistence type="predicted"/>
<sequence>MLLNLNNMRNMCYRDHALRLEFSTFMQNLIKTQFPYSTTKNVLLTREEREKSYILGLHHRRAESSEEKGYVNYLRGVREERRRGEIFGSLRTTSCQFIPGNPKNA</sequence>
<protein>
    <submittedName>
        <fullName evidence="1">Uncharacterized protein</fullName>
    </submittedName>
</protein>
<gene>
    <name evidence="1" type="ORF">DAPPUDRAFT_263981</name>
</gene>
<accession>E9HQQ5</accession>
<keyword evidence="2" id="KW-1185">Reference proteome</keyword>
<reference evidence="1 2" key="1">
    <citation type="journal article" date="2011" name="Science">
        <title>The ecoresponsive genome of Daphnia pulex.</title>
        <authorList>
            <person name="Colbourne J.K."/>
            <person name="Pfrender M.E."/>
            <person name="Gilbert D."/>
            <person name="Thomas W.K."/>
            <person name="Tucker A."/>
            <person name="Oakley T.H."/>
            <person name="Tokishita S."/>
            <person name="Aerts A."/>
            <person name="Arnold G.J."/>
            <person name="Basu M.K."/>
            <person name="Bauer D.J."/>
            <person name="Caceres C.E."/>
            <person name="Carmel L."/>
            <person name="Casola C."/>
            <person name="Choi J.H."/>
            <person name="Detter J.C."/>
            <person name="Dong Q."/>
            <person name="Dusheyko S."/>
            <person name="Eads B.D."/>
            <person name="Frohlich T."/>
            <person name="Geiler-Samerotte K.A."/>
            <person name="Gerlach D."/>
            <person name="Hatcher P."/>
            <person name="Jogdeo S."/>
            <person name="Krijgsveld J."/>
            <person name="Kriventseva E.V."/>
            <person name="Kultz D."/>
            <person name="Laforsch C."/>
            <person name="Lindquist E."/>
            <person name="Lopez J."/>
            <person name="Manak J.R."/>
            <person name="Muller J."/>
            <person name="Pangilinan J."/>
            <person name="Patwardhan R.P."/>
            <person name="Pitluck S."/>
            <person name="Pritham E.J."/>
            <person name="Rechtsteiner A."/>
            <person name="Rho M."/>
            <person name="Rogozin I.B."/>
            <person name="Sakarya O."/>
            <person name="Salamov A."/>
            <person name="Schaack S."/>
            <person name="Shapiro H."/>
            <person name="Shiga Y."/>
            <person name="Skalitzky C."/>
            <person name="Smith Z."/>
            <person name="Souvorov A."/>
            <person name="Sung W."/>
            <person name="Tang Z."/>
            <person name="Tsuchiya D."/>
            <person name="Tu H."/>
            <person name="Vos H."/>
            <person name="Wang M."/>
            <person name="Wolf Y.I."/>
            <person name="Yamagata H."/>
            <person name="Yamada T."/>
            <person name="Ye Y."/>
            <person name="Shaw J.R."/>
            <person name="Andrews J."/>
            <person name="Crease T.J."/>
            <person name="Tang H."/>
            <person name="Lucas S.M."/>
            <person name="Robertson H.M."/>
            <person name="Bork P."/>
            <person name="Koonin E.V."/>
            <person name="Zdobnov E.M."/>
            <person name="Grigoriev I.V."/>
            <person name="Lynch M."/>
            <person name="Boore J.L."/>
        </authorList>
    </citation>
    <scope>NUCLEOTIDE SEQUENCE [LARGE SCALE GENOMIC DNA]</scope>
</reference>
<evidence type="ECO:0000313" key="2">
    <source>
        <dbReference type="Proteomes" id="UP000000305"/>
    </source>
</evidence>
<dbReference type="EMBL" id="GL732723">
    <property type="protein sequence ID" value="EFX65938.1"/>
    <property type="molecule type" value="Genomic_DNA"/>
</dbReference>
<dbReference type="HOGENOM" id="CLU_2239266_0_0_1"/>
<name>E9HQQ5_DAPPU</name>